<dbReference type="GO" id="GO:0030674">
    <property type="term" value="F:protein-macromolecule adaptor activity"/>
    <property type="evidence" value="ECO:0007669"/>
    <property type="project" value="EnsemblFungi"/>
</dbReference>
<name>A0A1G4K5Z6_9SACH</name>
<evidence type="ECO:0000256" key="7">
    <source>
        <dbReference type="ARBA" id="ARBA00023242"/>
    </source>
</evidence>
<dbReference type="GO" id="GO:0005634">
    <property type="term" value="C:nucleus"/>
    <property type="evidence" value="ECO:0007669"/>
    <property type="project" value="UniProtKB-SubCell"/>
</dbReference>
<dbReference type="EMBL" id="LT598461">
    <property type="protein sequence ID" value="SCU99264.1"/>
    <property type="molecule type" value="Genomic_DNA"/>
</dbReference>
<gene>
    <name evidence="9" type="ORF">LADA_0H18624G</name>
</gene>
<proteinExistence type="inferred from homology"/>
<evidence type="ECO:0000256" key="5">
    <source>
        <dbReference type="ARBA" id="ARBA00018400"/>
    </source>
</evidence>
<sequence>MSLSDGDVWESDFESTMSVPSKQDETAEIRKLRLIHQKRGYLDGITSAKEENLQSGFDETYGIGSKFGNRIGIVLGGLYVLATLHGERDDALKRDLAQAQRDLRINKTLSKQHFDENCDMREESDPVSAWENVLVQYQRKYAQ</sequence>
<feature type="domain" description="Essential protein Yae1 N-terminal" evidence="8">
    <location>
        <begin position="40"/>
        <end position="76"/>
    </location>
</feature>
<evidence type="ECO:0000313" key="9">
    <source>
        <dbReference type="EMBL" id="SCU99264.1"/>
    </source>
</evidence>
<evidence type="ECO:0000256" key="6">
    <source>
        <dbReference type="ARBA" id="ARBA00022490"/>
    </source>
</evidence>
<dbReference type="InterPro" id="IPR038881">
    <property type="entry name" value="Yae1-like"/>
</dbReference>
<evidence type="ECO:0000256" key="2">
    <source>
        <dbReference type="ARBA" id="ARBA00004496"/>
    </source>
</evidence>
<dbReference type="Proteomes" id="UP000190274">
    <property type="component" value="Chromosome H"/>
</dbReference>
<dbReference type="GO" id="GO:0062092">
    <property type="term" value="C:Yae1-Lto1 complex"/>
    <property type="evidence" value="ECO:0007669"/>
    <property type="project" value="EnsemblFungi"/>
</dbReference>
<dbReference type="STRING" id="1266660.A0A1G4K5Z6"/>
<protein>
    <recommendedName>
        <fullName evidence="5">Protein YAE1</fullName>
    </recommendedName>
    <alternativeName>
        <fullName evidence="4">Protein yae1</fullName>
    </alternativeName>
</protein>
<evidence type="ECO:0000313" key="10">
    <source>
        <dbReference type="Proteomes" id="UP000190274"/>
    </source>
</evidence>
<dbReference type="GO" id="GO:0097361">
    <property type="term" value="C:cytosolic [4Fe-4S] assembly targeting complex"/>
    <property type="evidence" value="ECO:0007669"/>
    <property type="project" value="EnsemblFungi"/>
</dbReference>
<evidence type="ECO:0000256" key="3">
    <source>
        <dbReference type="ARBA" id="ARBA00007096"/>
    </source>
</evidence>
<keyword evidence="7" id="KW-0539">Nucleus</keyword>
<accession>A0A1G4K5Z6</accession>
<evidence type="ECO:0000259" key="8">
    <source>
        <dbReference type="Pfam" id="PF09811"/>
    </source>
</evidence>
<comment type="subcellular location">
    <subcellularLocation>
        <location evidence="2">Cytoplasm</location>
    </subcellularLocation>
    <subcellularLocation>
        <location evidence="1">Nucleus</location>
    </subcellularLocation>
</comment>
<reference evidence="9 10" key="1">
    <citation type="submission" date="2016-03" db="EMBL/GenBank/DDBJ databases">
        <authorList>
            <person name="Devillers H."/>
        </authorList>
    </citation>
    <scope>NUCLEOTIDE SEQUENCE [LARGE SCALE GENOMIC DNA]</scope>
    <source>
        <strain evidence="9">CBS 10888</strain>
    </source>
</reference>
<dbReference type="PANTHER" id="PTHR18829">
    <property type="entry name" value="PROTEIN YAE1 HOMOLOG"/>
    <property type="match status" value="1"/>
</dbReference>
<evidence type="ECO:0000256" key="1">
    <source>
        <dbReference type="ARBA" id="ARBA00004123"/>
    </source>
</evidence>
<dbReference type="AlphaFoldDB" id="A0A1G4K5Z6"/>
<comment type="similarity">
    <text evidence="3">Belongs to the YAE1 family.</text>
</comment>
<dbReference type="PANTHER" id="PTHR18829:SF0">
    <property type="entry name" value="PROTEIN YAE1 HOMOLOG"/>
    <property type="match status" value="1"/>
</dbReference>
<keyword evidence="10" id="KW-1185">Reference proteome</keyword>
<dbReference type="Pfam" id="PF09811">
    <property type="entry name" value="Yae1_N"/>
    <property type="match status" value="1"/>
</dbReference>
<keyword evidence="6" id="KW-0963">Cytoplasm</keyword>
<dbReference type="InterPro" id="IPR019191">
    <property type="entry name" value="Essential_protein_Yae1_N"/>
</dbReference>
<dbReference type="OrthoDB" id="20086at2759"/>
<organism evidence="9 10">
    <name type="scientific">Lachancea dasiensis</name>
    <dbReference type="NCBI Taxonomy" id="1072105"/>
    <lineage>
        <taxon>Eukaryota</taxon>
        <taxon>Fungi</taxon>
        <taxon>Dikarya</taxon>
        <taxon>Ascomycota</taxon>
        <taxon>Saccharomycotina</taxon>
        <taxon>Saccharomycetes</taxon>
        <taxon>Saccharomycetales</taxon>
        <taxon>Saccharomycetaceae</taxon>
        <taxon>Lachancea</taxon>
    </lineage>
</organism>
<dbReference type="GO" id="GO:0051604">
    <property type="term" value="P:protein maturation"/>
    <property type="evidence" value="ECO:0007669"/>
    <property type="project" value="EnsemblFungi"/>
</dbReference>
<evidence type="ECO:0000256" key="4">
    <source>
        <dbReference type="ARBA" id="ARBA00017286"/>
    </source>
</evidence>